<feature type="region of interest" description="Disordered" evidence="1">
    <location>
        <begin position="92"/>
        <end position="118"/>
    </location>
</feature>
<dbReference type="Proteomes" id="UP000006469">
    <property type="component" value="Chromosome"/>
</dbReference>
<accession>I3R1G4</accession>
<dbReference type="HOGENOM" id="CLU_1830549_0_0_2"/>
<evidence type="ECO:0000313" key="3">
    <source>
        <dbReference type="Proteomes" id="UP000006469"/>
    </source>
</evidence>
<reference evidence="2 3" key="1">
    <citation type="journal article" date="2012" name="J. Bacteriol.">
        <title>Complete genome sequence of the metabolically versatile halophilic archaeon Haloferax mediterranei, a poly(3-hydroxybutyrate-co-3-hydroxyvalerate) producer.</title>
        <authorList>
            <person name="Han J."/>
            <person name="Zhang F."/>
            <person name="Hou J."/>
            <person name="Liu X."/>
            <person name="Li M."/>
            <person name="Liu H."/>
            <person name="Cai L."/>
            <person name="Zhang B."/>
            <person name="Chen Y."/>
            <person name="Zhou J."/>
            <person name="Hu S."/>
            <person name="Xiang H."/>
        </authorList>
    </citation>
    <scope>NUCLEOTIDE SEQUENCE [LARGE SCALE GENOMIC DNA]</scope>
    <source>
        <strain evidence="3">ATCC 33500 / DSM 1411 / JCM 8866 / NBRC 14739 / NCIMB 2177 / R-4</strain>
    </source>
</reference>
<name>I3R1G4_HALMT</name>
<evidence type="ECO:0000256" key="1">
    <source>
        <dbReference type="SAM" id="MobiDB-lite"/>
    </source>
</evidence>
<dbReference type="AlphaFoldDB" id="I3R1G4"/>
<organism evidence="2 3">
    <name type="scientific">Haloferax mediterranei (strain ATCC 33500 / DSM 1411 / JCM 8866 / NBRC 14739 / NCIMB 2177 / R-4)</name>
    <name type="common">Halobacterium mediterranei</name>
    <dbReference type="NCBI Taxonomy" id="523841"/>
    <lineage>
        <taxon>Archaea</taxon>
        <taxon>Methanobacteriati</taxon>
        <taxon>Methanobacteriota</taxon>
        <taxon>Stenosarchaea group</taxon>
        <taxon>Halobacteria</taxon>
        <taxon>Halobacteriales</taxon>
        <taxon>Haloferacaceae</taxon>
        <taxon>Haloferax</taxon>
    </lineage>
</organism>
<evidence type="ECO:0000313" key="2">
    <source>
        <dbReference type="EMBL" id="AFK18074.1"/>
    </source>
</evidence>
<protein>
    <submittedName>
        <fullName evidence="2">Uncharacterized protein</fullName>
    </submittedName>
</protein>
<feature type="region of interest" description="Disordered" evidence="1">
    <location>
        <begin position="28"/>
        <end position="48"/>
    </location>
</feature>
<dbReference type="EMBL" id="CP001868">
    <property type="protein sequence ID" value="AFK18074.1"/>
    <property type="molecule type" value="Genomic_DNA"/>
</dbReference>
<proteinExistence type="predicted"/>
<dbReference type="KEGG" id="hme:HFX_0338"/>
<feature type="compositionally biased region" description="Low complexity" evidence="1">
    <location>
        <begin position="92"/>
        <end position="109"/>
    </location>
</feature>
<gene>
    <name evidence="2" type="ordered locus">HFX_0338</name>
</gene>
<sequence length="140" mass="14709">MPDGGRCERARDERLGCVGVFDEFDGPTDSAFDGLNRPPAGTDSRRHVACGDEEDDAVVEDETVVCGRAGFVLEEGDVPTGRVRQRNFHFQSSDGSGAALASASSTSSDPILRSTSPVPIAIGLPTMTFSMTPSRSSSSP</sequence>